<dbReference type="AlphaFoldDB" id="A0A2N5T4U5"/>
<proteinExistence type="predicted"/>
<name>A0A2N5T4U5_9BASI</name>
<comment type="caution">
    <text evidence="3">The sequence shown here is derived from an EMBL/GenBank/DDBJ whole genome shotgun (WGS) entry which is preliminary data.</text>
</comment>
<gene>
    <name evidence="3" type="ORF">PCASD_15573</name>
</gene>
<sequence>MPNSPHHHHKFRVPSNFYTFSSLPPEELIGPDTPMPPPDKPSEVCPLDEEGRDDVCSEQESATDYESDSDPISKAGDISDSCHASIDLERSLSEFPNNPSEDNEKIACIRWKNQLQDKSQYVLPETSRWTNLVTWFTPYRQLFVLILGVNFLGASAALLGYWPWPMEHLTSLVVGNALLAISVRSEWVLRFLYWLAVKTFRPRIFPLWLRVKVVSILYHIGGVHSGSGLSALLWLTLGSSIHFQNPSEHNIIILISLGICEACMYLTCLAAFPFIRGRHHNLFEMIHRFVGWIGILSTIVFVIVDSLWDMDNQSWDSSASRLITKPELWFLITIVIIIFFSWITIMRVPVTILTSSDKASVIRVPGGLTSGLHTRISLGGLREWHIFGSISEGKDADYHYVVAAVQGEFTRMLNIEKPAMLYTKRWKPCGLPYFSRLFKRGVAMCTGSGIGAVASTCMQHDSWFLIWIGPNLENTYGQEIMQLICNRIPESRRLIWDTRGPLGRPNVVPLLQETYRYWKAEVALFIGSPGMNSQVLQSCQALKTPVFGSIWDA</sequence>
<evidence type="ECO:0008006" key="5">
    <source>
        <dbReference type="Google" id="ProtNLM"/>
    </source>
</evidence>
<feature type="transmembrane region" description="Helical" evidence="2">
    <location>
        <begin position="216"/>
        <end position="237"/>
    </location>
</feature>
<dbReference type="Proteomes" id="UP000235392">
    <property type="component" value="Unassembled WGS sequence"/>
</dbReference>
<feature type="region of interest" description="Disordered" evidence="1">
    <location>
        <begin position="22"/>
        <end position="77"/>
    </location>
</feature>
<evidence type="ECO:0000256" key="1">
    <source>
        <dbReference type="SAM" id="MobiDB-lite"/>
    </source>
</evidence>
<reference evidence="3 4" key="1">
    <citation type="submission" date="2017-11" db="EMBL/GenBank/DDBJ databases">
        <title>De novo assembly and phasing of dikaryotic genomes from two isolates of Puccinia coronata f. sp. avenae, the causal agent of oat crown rust.</title>
        <authorList>
            <person name="Miller M.E."/>
            <person name="Zhang Y."/>
            <person name="Omidvar V."/>
            <person name="Sperschneider J."/>
            <person name="Schwessinger B."/>
            <person name="Raley C."/>
            <person name="Palmer J.M."/>
            <person name="Garnica D."/>
            <person name="Upadhyaya N."/>
            <person name="Rathjen J."/>
            <person name="Taylor J.M."/>
            <person name="Park R.F."/>
            <person name="Dodds P.N."/>
            <person name="Hirsch C.D."/>
            <person name="Kianian S.F."/>
            <person name="Figueroa M."/>
        </authorList>
    </citation>
    <scope>NUCLEOTIDE SEQUENCE [LARGE SCALE GENOMIC DNA]</scope>
    <source>
        <strain evidence="3">12SD80</strain>
    </source>
</reference>
<dbReference type="PANTHER" id="PTHR33927:SF1">
    <property type="entry name" value="TRANSMEMBRANE PROTEIN"/>
    <property type="match status" value="1"/>
</dbReference>
<feature type="transmembrane region" description="Helical" evidence="2">
    <location>
        <begin position="142"/>
        <end position="162"/>
    </location>
</feature>
<evidence type="ECO:0000313" key="3">
    <source>
        <dbReference type="EMBL" id="PLW20522.1"/>
    </source>
</evidence>
<feature type="transmembrane region" description="Helical" evidence="2">
    <location>
        <begin position="174"/>
        <end position="195"/>
    </location>
</feature>
<feature type="transmembrane region" description="Helical" evidence="2">
    <location>
        <begin position="249"/>
        <end position="274"/>
    </location>
</feature>
<protein>
    <recommendedName>
        <fullName evidence="5">Ferric oxidoreductase domain-containing protein</fullName>
    </recommendedName>
</protein>
<organism evidence="3 4">
    <name type="scientific">Puccinia coronata f. sp. avenae</name>
    <dbReference type="NCBI Taxonomy" id="200324"/>
    <lineage>
        <taxon>Eukaryota</taxon>
        <taxon>Fungi</taxon>
        <taxon>Dikarya</taxon>
        <taxon>Basidiomycota</taxon>
        <taxon>Pucciniomycotina</taxon>
        <taxon>Pucciniomycetes</taxon>
        <taxon>Pucciniales</taxon>
        <taxon>Pucciniaceae</taxon>
        <taxon>Puccinia</taxon>
    </lineage>
</organism>
<feature type="transmembrane region" description="Helical" evidence="2">
    <location>
        <begin position="286"/>
        <end position="308"/>
    </location>
</feature>
<dbReference type="EMBL" id="PGCI01000697">
    <property type="protein sequence ID" value="PLW20522.1"/>
    <property type="molecule type" value="Genomic_DNA"/>
</dbReference>
<evidence type="ECO:0000256" key="2">
    <source>
        <dbReference type="SAM" id="Phobius"/>
    </source>
</evidence>
<dbReference type="PANTHER" id="PTHR33927">
    <property type="entry name" value="TRANSMEMBRANE PROTEIN"/>
    <property type="match status" value="1"/>
</dbReference>
<dbReference type="InterPro" id="IPR052979">
    <property type="entry name" value="Adenylate-forming_domain"/>
</dbReference>
<keyword evidence="2" id="KW-0812">Transmembrane</keyword>
<feature type="transmembrane region" description="Helical" evidence="2">
    <location>
        <begin position="328"/>
        <end position="348"/>
    </location>
</feature>
<keyword evidence="2" id="KW-0472">Membrane</keyword>
<evidence type="ECO:0000313" key="4">
    <source>
        <dbReference type="Proteomes" id="UP000235392"/>
    </source>
</evidence>
<accession>A0A2N5T4U5</accession>
<keyword evidence="2" id="KW-1133">Transmembrane helix</keyword>